<feature type="compositionally biased region" description="Low complexity" evidence="1">
    <location>
        <begin position="23"/>
        <end position="34"/>
    </location>
</feature>
<gene>
    <name evidence="2" type="ORF">PACLA_8A032821</name>
</gene>
<keyword evidence="3" id="KW-1185">Reference proteome</keyword>
<comment type="caution">
    <text evidence="2">The sequence shown here is derived from an EMBL/GenBank/DDBJ whole genome shotgun (WGS) entry which is preliminary data.</text>
</comment>
<feature type="region of interest" description="Disordered" evidence="1">
    <location>
        <begin position="1"/>
        <end position="58"/>
    </location>
</feature>
<evidence type="ECO:0000313" key="2">
    <source>
        <dbReference type="EMBL" id="CAB4043246.1"/>
    </source>
</evidence>
<organism evidence="2 3">
    <name type="scientific">Paramuricea clavata</name>
    <name type="common">Red gorgonian</name>
    <name type="synonym">Violescent sea-whip</name>
    <dbReference type="NCBI Taxonomy" id="317549"/>
    <lineage>
        <taxon>Eukaryota</taxon>
        <taxon>Metazoa</taxon>
        <taxon>Cnidaria</taxon>
        <taxon>Anthozoa</taxon>
        <taxon>Octocorallia</taxon>
        <taxon>Malacalcyonacea</taxon>
        <taxon>Plexauridae</taxon>
        <taxon>Paramuricea</taxon>
    </lineage>
</organism>
<accession>A0A7D9K9F4</accession>
<dbReference type="AlphaFoldDB" id="A0A7D9K9F4"/>
<evidence type="ECO:0000256" key="1">
    <source>
        <dbReference type="SAM" id="MobiDB-lite"/>
    </source>
</evidence>
<feature type="non-terminal residue" evidence="2">
    <location>
        <position position="109"/>
    </location>
</feature>
<protein>
    <submittedName>
        <fullName evidence="2">Uncharacterized protein</fullName>
    </submittedName>
</protein>
<feature type="compositionally biased region" description="Polar residues" evidence="1">
    <location>
        <begin position="35"/>
        <end position="48"/>
    </location>
</feature>
<name>A0A7D9K9F4_PARCT</name>
<proteinExistence type="predicted"/>
<evidence type="ECO:0000313" key="3">
    <source>
        <dbReference type="Proteomes" id="UP001152795"/>
    </source>
</evidence>
<dbReference type="EMBL" id="CACRXK020031860">
    <property type="protein sequence ID" value="CAB4043246.1"/>
    <property type="molecule type" value="Genomic_DNA"/>
</dbReference>
<sequence>MAACERKRKSRMLKKQKEMENAGSSSTETVGSSSMPTETNNTSPSNYQPFKRPQSLGKAIKRSIRSLPQSPRKRQAVVSGLAKRFGVDLEKEMEASLSTTSGNNGLAEE</sequence>
<reference evidence="2" key="1">
    <citation type="submission" date="2020-04" db="EMBL/GenBank/DDBJ databases">
        <authorList>
            <person name="Alioto T."/>
            <person name="Alioto T."/>
            <person name="Gomez Garrido J."/>
        </authorList>
    </citation>
    <scope>NUCLEOTIDE SEQUENCE</scope>
    <source>
        <strain evidence="2">A484AB</strain>
    </source>
</reference>
<feature type="compositionally biased region" description="Basic residues" evidence="1">
    <location>
        <begin position="1"/>
        <end position="14"/>
    </location>
</feature>
<dbReference type="OrthoDB" id="10062343at2759"/>
<dbReference type="Proteomes" id="UP001152795">
    <property type="component" value="Unassembled WGS sequence"/>
</dbReference>